<reference evidence="1 2" key="1">
    <citation type="submission" date="2018-08" db="EMBL/GenBank/DDBJ databases">
        <title>A genome reference for cultivated species of the human gut microbiota.</title>
        <authorList>
            <person name="Zou Y."/>
            <person name="Xue W."/>
            <person name="Luo G."/>
        </authorList>
    </citation>
    <scope>NUCLEOTIDE SEQUENCE [LARGE SCALE GENOMIC DNA]</scope>
    <source>
        <strain evidence="1 2">OF01-1</strain>
    </source>
</reference>
<evidence type="ECO:0000313" key="2">
    <source>
        <dbReference type="Proteomes" id="UP000284614"/>
    </source>
</evidence>
<protein>
    <submittedName>
        <fullName evidence="1">Uncharacterized protein</fullName>
    </submittedName>
</protein>
<sequence>MLPIEFFKIGLIHKELSNLLFHSTKVTYMLHINKRKVQQLQRFMIQLPFQPGKRRQPVNVSFSSFPARR</sequence>
<evidence type="ECO:0000313" key="1">
    <source>
        <dbReference type="EMBL" id="RGY71985.1"/>
    </source>
</evidence>
<dbReference type="AlphaFoldDB" id="A0A413K6W8"/>
<proteinExistence type="predicted"/>
<organism evidence="1 2">
    <name type="scientific">Bacteroides fragilis</name>
    <dbReference type="NCBI Taxonomy" id="817"/>
    <lineage>
        <taxon>Bacteria</taxon>
        <taxon>Pseudomonadati</taxon>
        <taxon>Bacteroidota</taxon>
        <taxon>Bacteroidia</taxon>
        <taxon>Bacteroidales</taxon>
        <taxon>Bacteroidaceae</taxon>
        <taxon>Bacteroides</taxon>
    </lineage>
</organism>
<dbReference type="Proteomes" id="UP000284614">
    <property type="component" value="Unassembled WGS sequence"/>
</dbReference>
<comment type="caution">
    <text evidence="1">The sequence shown here is derived from an EMBL/GenBank/DDBJ whole genome shotgun (WGS) entry which is preliminary data.</text>
</comment>
<dbReference type="EMBL" id="QSDG01000001">
    <property type="protein sequence ID" value="RGY71985.1"/>
    <property type="molecule type" value="Genomic_DNA"/>
</dbReference>
<accession>A0A413K6W8</accession>
<name>A0A413K6W8_BACFG</name>
<gene>
    <name evidence="1" type="ORF">DXA27_01780</name>
</gene>